<dbReference type="GO" id="GO:0006281">
    <property type="term" value="P:DNA repair"/>
    <property type="evidence" value="ECO:0007669"/>
    <property type="project" value="InterPro"/>
</dbReference>
<dbReference type="Gene3D" id="2.40.50.140">
    <property type="entry name" value="Nucleic acid-binding proteins"/>
    <property type="match status" value="1"/>
</dbReference>
<keyword evidence="2" id="KW-0436">Ligase</keyword>
<evidence type="ECO:0000256" key="1">
    <source>
        <dbReference type="ARBA" id="ARBA00012722"/>
    </source>
</evidence>
<protein>
    <recommendedName>
        <fullName evidence="1">DNA ligase (NAD(+))</fullName>
        <ecNumber evidence="1">6.5.1.2</ecNumber>
    </recommendedName>
</protein>
<dbReference type="EMBL" id="MN740667">
    <property type="protein sequence ID" value="QHU06697.1"/>
    <property type="molecule type" value="Genomic_DNA"/>
</dbReference>
<dbReference type="InterPro" id="IPR036420">
    <property type="entry name" value="BRCT_dom_sf"/>
</dbReference>
<evidence type="ECO:0000313" key="9">
    <source>
        <dbReference type="EMBL" id="QHU06697.1"/>
    </source>
</evidence>
<dbReference type="GO" id="GO:0006260">
    <property type="term" value="P:DNA replication"/>
    <property type="evidence" value="ECO:0007669"/>
    <property type="project" value="UniProtKB-KW"/>
</dbReference>
<feature type="domain" description="BRCT" evidence="8">
    <location>
        <begin position="573"/>
        <end position="650"/>
    </location>
</feature>
<dbReference type="InterPro" id="IPR013839">
    <property type="entry name" value="DNAligase_adenylation"/>
</dbReference>
<dbReference type="EC" id="6.5.1.2" evidence="1"/>
<dbReference type="SUPFAM" id="SSF56091">
    <property type="entry name" value="DNA ligase/mRNA capping enzyme, catalytic domain"/>
    <property type="match status" value="1"/>
</dbReference>
<evidence type="ECO:0000256" key="4">
    <source>
        <dbReference type="ARBA" id="ARBA00022723"/>
    </source>
</evidence>
<evidence type="ECO:0000256" key="2">
    <source>
        <dbReference type="ARBA" id="ARBA00022598"/>
    </source>
</evidence>
<dbReference type="GO" id="GO:0003911">
    <property type="term" value="F:DNA ligase (NAD+) activity"/>
    <property type="evidence" value="ECO:0007669"/>
    <property type="project" value="UniProtKB-EC"/>
</dbReference>
<keyword evidence="5" id="KW-0862">Zinc</keyword>
<keyword evidence="4" id="KW-0479">Metal-binding</keyword>
<proteinExistence type="predicted"/>
<evidence type="ECO:0000256" key="3">
    <source>
        <dbReference type="ARBA" id="ARBA00022705"/>
    </source>
</evidence>
<keyword evidence="3" id="KW-0235">DNA replication</keyword>
<dbReference type="InterPro" id="IPR001357">
    <property type="entry name" value="BRCT_dom"/>
</dbReference>
<dbReference type="PIRSF" id="PIRSF001604">
    <property type="entry name" value="LigA"/>
    <property type="match status" value="1"/>
</dbReference>
<dbReference type="SUPFAM" id="SSF52113">
    <property type="entry name" value="BRCT domain"/>
    <property type="match status" value="1"/>
</dbReference>
<dbReference type="Gene3D" id="3.30.470.30">
    <property type="entry name" value="DNA ligase/mRNA capping enzyme"/>
    <property type="match status" value="1"/>
</dbReference>
<dbReference type="InterPro" id="IPR001679">
    <property type="entry name" value="DNA_ligase"/>
</dbReference>
<accession>A0A6C0JQJ4</accession>
<dbReference type="Pfam" id="PF14520">
    <property type="entry name" value="HHH_5"/>
    <property type="match status" value="1"/>
</dbReference>
<dbReference type="GO" id="GO:0046872">
    <property type="term" value="F:metal ion binding"/>
    <property type="evidence" value="ECO:0007669"/>
    <property type="project" value="UniProtKB-KW"/>
</dbReference>
<dbReference type="Pfam" id="PF01653">
    <property type="entry name" value="DNA_ligase_aden"/>
    <property type="match status" value="1"/>
</dbReference>
<dbReference type="PROSITE" id="PS50172">
    <property type="entry name" value="BRCT"/>
    <property type="match status" value="1"/>
</dbReference>
<keyword evidence="6" id="KW-0520">NAD</keyword>
<dbReference type="SUPFAM" id="SSF50249">
    <property type="entry name" value="Nucleic acid-binding proteins"/>
    <property type="match status" value="1"/>
</dbReference>
<dbReference type="Gene3D" id="3.40.50.10190">
    <property type="entry name" value="BRCT domain"/>
    <property type="match status" value="1"/>
</dbReference>
<comment type="catalytic activity">
    <reaction evidence="7">
        <text>NAD(+) + (deoxyribonucleotide)n-3'-hydroxyl + 5'-phospho-(deoxyribonucleotide)m = (deoxyribonucleotide)n+m + AMP + beta-nicotinamide D-nucleotide.</text>
        <dbReference type="EC" id="6.5.1.2"/>
    </reaction>
</comment>
<dbReference type="Pfam" id="PF00533">
    <property type="entry name" value="BRCT"/>
    <property type="match status" value="1"/>
</dbReference>
<evidence type="ECO:0000256" key="6">
    <source>
        <dbReference type="ARBA" id="ARBA00023027"/>
    </source>
</evidence>
<evidence type="ECO:0000256" key="5">
    <source>
        <dbReference type="ARBA" id="ARBA00022833"/>
    </source>
</evidence>
<dbReference type="InterPro" id="IPR010994">
    <property type="entry name" value="RuvA_2-like"/>
</dbReference>
<name>A0A6C0JQJ4_9ZZZZ</name>
<sequence>MDKLSKIQNYDTKKMKKYCSKADIDDLHTLKLYLDDLYYNTADPELSDQLYDILKDTLIKRDPEYVPPVGAKIRKHENRVKIPFYMGSADKITPDEQKELDRWIEKNPCKDLVISEKLDGVSGTFTVVNGKRKLFTRGDGETGADISYLIQYIDSIPNVAEDIAVRGELIIRKDVFEKKYYFDGKSDDKVKGRGSGRLYRNARNMVAGLVGAKTVRAGLQDIEFVVYEIVGHATMPKPEDQMKKLKKLGFTPAMHKVIPVPEDMDEWVDLHNRYKKDSKYEIDGIVIQSNVPYDRNPSGNPSYLFAFKVNSEDDIHETTVLDIEWSVSSWGQIVPVAIIDSVELPGNTIKRVTVSNAGLMREKGIGPGAIINVTRSKEVIPFIVSVSEPCDEFKWPDMEYEWDENEVHLKVVDASPEIVARMRVKLFSKFFAKMGIKHVSSATIAKLYAHGFDTLLKIIAAKKEELVHIDGIQEKSAERIVTNIKEGLKGVKAPELMGACGVFGFGVGRKRVIALMTDIPDLLTRKRKGLKKRVLEVEGFSEIMADKVVANIDYAVQFIDEISKYVSFLDDTRVSDTLVGLKYVFSGFRSKELEQHIEDRGGKIATSVSKKTSGMIVASKSGKPTGKVAKAESLGIPVYTKEEFTEKFIS</sequence>
<dbReference type="SUPFAM" id="SSF47781">
    <property type="entry name" value="RuvA domain 2-like"/>
    <property type="match status" value="1"/>
</dbReference>
<dbReference type="InterPro" id="IPR012340">
    <property type="entry name" value="NA-bd_OB-fold"/>
</dbReference>
<dbReference type="SMART" id="SM00532">
    <property type="entry name" value="LIGANc"/>
    <property type="match status" value="1"/>
</dbReference>
<dbReference type="InterPro" id="IPR013840">
    <property type="entry name" value="DNAligase_N"/>
</dbReference>
<evidence type="ECO:0000259" key="8">
    <source>
        <dbReference type="PROSITE" id="PS50172"/>
    </source>
</evidence>
<evidence type="ECO:0000256" key="7">
    <source>
        <dbReference type="ARBA" id="ARBA00034005"/>
    </source>
</evidence>
<dbReference type="InterPro" id="IPR004150">
    <property type="entry name" value="NAD_DNA_ligase_OB"/>
</dbReference>
<dbReference type="Pfam" id="PF03120">
    <property type="entry name" value="OB_DNA_ligase"/>
    <property type="match status" value="1"/>
</dbReference>
<dbReference type="Gene3D" id="1.10.150.20">
    <property type="entry name" value="5' to 3' exonuclease, C-terminal subdomain"/>
    <property type="match status" value="1"/>
</dbReference>
<organism evidence="9">
    <name type="scientific">viral metagenome</name>
    <dbReference type="NCBI Taxonomy" id="1070528"/>
    <lineage>
        <taxon>unclassified sequences</taxon>
        <taxon>metagenomes</taxon>
        <taxon>organismal metagenomes</taxon>
    </lineage>
</organism>
<reference evidence="9" key="1">
    <citation type="journal article" date="2020" name="Nature">
        <title>Giant virus diversity and host interactions through global metagenomics.</title>
        <authorList>
            <person name="Schulz F."/>
            <person name="Roux S."/>
            <person name="Paez-Espino D."/>
            <person name="Jungbluth S."/>
            <person name="Walsh D.A."/>
            <person name="Denef V.J."/>
            <person name="McMahon K.D."/>
            <person name="Konstantinidis K.T."/>
            <person name="Eloe-Fadrosh E.A."/>
            <person name="Kyrpides N.C."/>
            <person name="Woyke T."/>
        </authorList>
    </citation>
    <scope>NUCLEOTIDE SEQUENCE</scope>
    <source>
        <strain evidence="9">GVMAG-S-1038524-41</strain>
    </source>
</reference>
<dbReference type="AlphaFoldDB" id="A0A6C0JQJ4"/>